<accession>A0A6F8EBN8</accession>
<evidence type="ECO:0000313" key="4">
    <source>
        <dbReference type="EMBL" id="ASR82295.1"/>
    </source>
</evidence>
<evidence type="ECO:0000256" key="2">
    <source>
        <dbReference type="SAM" id="MobiDB-lite"/>
    </source>
</evidence>
<proteinExistence type="predicted"/>
<sequence>MTYIELGKKVLEQAERPLNKEEIWERACEMGLDKELKKGKRKIRSSEEDEKQSIASLGSALGEHKIPKDKKQFYVAHKQGRDYFYWLKSREGEFPPQETLDAKEEDDEQSECSGTAKKQKTSFDESDLHPLLVKFLDKDSNFKLRCKTIRHEECKKGEAGECRWNYPDIVGVYFPYNKYFPYNGYEEETLKFLHHTGQKRHKLFSFELKKDLSLSILKKSYFQAVSNSTWANEGYLVVFGIEGKNKDKVLDELKRLNQSFGIGVIKLESEISNSKILLPAKEREIDIPTLNMLVEQSPKDFKPFMEKINKQIEKGLDTAVDMENFFDEVLGDEAMQKHIQKHIKDKDIKNDKGIEAE</sequence>
<reference evidence="4" key="1">
    <citation type="submission" date="2016-05" db="EMBL/GenBank/DDBJ databases">
        <title>Gene Analysis of Helicobacter pylori Strain Evolution From an Original Source.</title>
        <authorList>
            <person name="Wu D.-C."/>
        </authorList>
    </citation>
    <scope>NUCLEOTIDE SEQUENCE</scope>
    <source>
        <strain evidence="4">DU-Chou2013</strain>
    </source>
</reference>
<dbReference type="PROSITE" id="PS51913">
    <property type="entry name" value="HTH_HARE"/>
    <property type="match status" value="1"/>
</dbReference>
<evidence type="ECO:0000259" key="3">
    <source>
        <dbReference type="PROSITE" id="PS51913"/>
    </source>
</evidence>
<organism evidence="4">
    <name type="scientific">Helicobacter pylori</name>
    <name type="common">Campylobacter pylori</name>
    <dbReference type="NCBI Taxonomy" id="210"/>
    <lineage>
        <taxon>Bacteria</taxon>
        <taxon>Pseudomonadati</taxon>
        <taxon>Campylobacterota</taxon>
        <taxon>Epsilonproteobacteria</taxon>
        <taxon>Campylobacterales</taxon>
        <taxon>Helicobacteraceae</taxon>
        <taxon>Helicobacter</taxon>
    </lineage>
</organism>
<dbReference type="InterPro" id="IPR007759">
    <property type="entry name" value="Asxl_HARE-HTH"/>
</dbReference>
<protein>
    <recommendedName>
        <fullName evidence="3">HTH HARE-type domain-containing protein</fullName>
    </recommendedName>
</protein>
<feature type="region of interest" description="Disordered" evidence="2">
    <location>
        <begin position="97"/>
        <end position="121"/>
    </location>
</feature>
<dbReference type="EMBL" id="KX268352">
    <property type="protein sequence ID" value="ASR82295.1"/>
    <property type="molecule type" value="Genomic_DNA"/>
</dbReference>
<feature type="domain" description="HTH HARE-type" evidence="3">
    <location>
        <begin position="1"/>
        <end position="90"/>
    </location>
</feature>
<dbReference type="AlphaFoldDB" id="A0A6F8EBN8"/>
<feature type="region of interest" description="Disordered" evidence="2">
    <location>
        <begin position="36"/>
        <end position="61"/>
    </location>
</feature>
<name>A0A6F8EBN8_HELPX</name>
<evidence type="ECO:0000256" key="1">
    <source>
        <dbReference type="ARBA" id="ARBA00023163"/>
    </source>
</evidence>
<dbReference type="GO" id="GO:0006355">
    <property type="term" value="P:regulation of DNA-templated transcription"/>
    <property type="evidence" value="ECO:0007669"/>
    <property type="project" value="InterPro"/>
</dbReference>
<keyword evidence="1" id="KW-0804">Transcription</keyword>